<dbReference type="InterPro" id="IPR013749">
    <property type="entry name" value="PM/HMP-P_kinase-1"/>
</dbReference>
<evidence type="ECO:0000256" key="3">
    <source>
        <dbReference type="ARBA" id="ARBA00022741"/>
    </source>
</evidence>
<keyword evidence="5" id="KW-0067">ATP-binding</keyword>
<reference evidence="7 8" key="1">
    <citation type="submission" date="2020-08" db="EMBL/GenBank/DDBJ databases">
        <authorList>
            <person name="Liu C."/>
            <person name="Sun Q."/>
        </authorList>
    </citation>
    <scope>NUCLEOTIDE SEQUENCE [LARGE SCALE GENOMIC DNA]</scope>
    <source>
        <strain evidence="7 8">NSJ-59</strain>
    </source>
</reference>
<evidence type="ECO:0000256" key="5">
    <source>
        <dbReference type="ARBA" id="ARBA00022840"/>
    </source>
</evidence>
<organism evidence="7 8">
    <name type="scientific">Megasphaera hominis</name>
    <dbReference type="NCBI Taxonomy" id="159836"/>
    <lineage>
        <taxon>Bacteria</taxon>
        <taxon>Bacillati</taxon>
        <taxon>Bacillota</taxon>
        <taxon>Negativicutes</taxon>
        <taxon>Veillonellales</taxon>
        <taxon>Veillonellaceae</taxon>
        <taxon>Megasphaera</taxon>
    </lineage>
</organism>
<keyword evidence="4 7" id="KW-0418">Kinase</keyword>
<accession>A0ABR6VJB4</accession>
<protein>
    <recommendedName>
        <fullName evidence="1">pyridoxal kinase</fullName>
        <ecNumber evidence="1">2.7.1.35</ecNumber>
    </recommendedName>
</protein>
<evidence type="ECO:0000256" key="4">
    <source>
        <dbReference type="ARBA" id="ARBA00022777"/>
    </source>
</evidence>
<sequence>MDKKILLINDMPGYGKVALPAMVPILTHMKYEVFSLPTALVSNTLDYGKFAILETTDYMKQAIGVWQQLGFSFSAIVTGFIFSRAQADVVAALCKEQKQHGVQVFMDPIMGDEGRLYNGVGEETITYLRDLAGLADYIMPNYTEAAFLAGMPCRHDSISEDEARQLMDALRQVCPKSILITSVHTAGSYAVLGYDHSRNTYFQLPYTHIPVRFPGTGDIFSAILAGQVLQGHDLEAAAFSAMQSVGSLITANQDTTNVIPGIPVEQCLNLVQEISNI</sequence>
<dbReference type="Gene3D" id="3.40.1190.20">
    <property type="match status" value="1"/>
</dbReference>
<dbReference type="EC" id="2.7.1.35" evidence="1"/>
<name>A0ABR6VJB4_9FIRM</name>
<dbReference type="InterPro" id="IPR029056">
    <property type="entry name" value="Ribokinase-like"/>
</dbReference>
<dbReference type="Pfam" id="PF08543">
    <property type="entry name" value="Phos_pyr_kin"/>
    <property type="match status" value="1"/>
</dbReference>
<dbReference type="InterPro" id="IPR004625">
    <property type="entry name" value="PyrdxlKinase"/>
</dbReference>
<gene>
    <name evidence="7" type="ORF">H8J70_06010</name>
</gene>
<dbReference type="PANTHER" id="PTHR10534">
    <property type="entry name" value="PYRIDOXAL KINASE"/>
    <property type="match status" value="1"/>
</dbReference>
<evidence type="ECO:0000256" key="2">
    <source>
        <dbReference type="ARBA" id="ARBA00022679"/>
    </source>
</evidence>
<evidence type="ECO:0000313" key="8">
    <source>
        <dbReference type="Proteomes" id="UP000606870"/>
    </source>
</evidence>
<dbReference type="RefSeq" id="WP_186502956.1">
    <property type="nucleotide sequence ID" value="NZ_JACOGK010000014.1"/>
</dbReference>
<comment type="caution">
    <text evidence="7">The sequence shown here is derived from an EMBL/GenBank/DDBJ whole genome shotgun (WGS) entry which is preliminary data.</text>
</comment>
<evidence type="ECO:0000256" key="1">
    <source>
        <dbReference type="ARBA" id="ARBA00012104"/>
    </source>
</evidence>
<evidence type="ECO:0000259" key="6">
    <source>
        <dbReference type="Pfam" id="PF08543"/>
    </source>
</evidence>
<dbReference type="EMBL" id="JACOGK010000014">
    <property type="protein sequence ID" value="MBC3536799.1"/>
    <property type="molecule type" value="Genomic_DNA"/>
</dbReference>
<feature type="domain" description="Pyridoxamine kinase/Phosphomethylpyrimidine kinase" evidence="6">
    <location>
        <begin position="43"/>
        <end position="252"/>
    </location>
</feature>
<proteinExistence type="predicted"/>
<dbReference type="PANTHER" id="PTHR10534:SF2">
    <property type="entry name" value="PYRIDOXAL KINASE"/>
    <property type="match status" value="1"/>
</dbReference>
<dbReference type="SUPFAM" id="SSF53613">
    <property type="entry name" value="Ribokinase-like"/>
    <property type="match status" value="1"/>
</dbReference>
<keyword evidence="8" id="KW-1185">Reference proteome</keyword>
<keyword evidence="3" id="KW-0547">Nucleotide-binding</keyword>
<dbReference type="Proteomes" id="UP000606870">
    <property type="component" value="Unassembled WGS sequence"/>
</dbReference>
<dbReference type="GO" id="GO:0016301">
    <property type="term" value="F:kinase activity"/>
    <property type="evidence" value="ECO:0007669"/>
    <property type="project" value="UniProtKB-KW"/>
</dbReference>
<keyword evidence="2" id="KW-0808">Transferase</keyword>
<evidence type="ECO:0000313" key="7">
    <source>
        <dbReference type="EMBL" id="MBC3536799.1"/>
    </source>
</evidence>